<name>A0A267E9M1_9PLAT</name>
<feature type="compositionally biased region" description="Pro residues" evidence="1">
    <location>
        <begin position="82"/>
        <end position="91"/>
    </location>
</feature>
<comment type="caution">
    <text evidence="2">The sequence shown here is derived from an EMBL/GenBank/DDBJ whole genome shotgun (WGS) entry which is preliminary data.</text>
</comment>
<feature type="compositionally biased region" description="Pro residues" evidence="1">
    <location>
        <begin position="64"/>
        <end position="73"/>
    </location>
</feature>
<gene>
    <name evidence="2" type="ORF">BOX15_Mlig004535g1</name>
</gene>
<sequence length="255" mass="26478">APSRHDCRHVMTSASTTPPPPPPRSSSAADWKPRDLRLLTEMVLRPLRAAEDLQNQQQRRSEPSRPPPPPSQSPPRQSLPSQSPPPSPSSPSRPSAAIEIVNGAAACCDKSVQANCPTPLPPASEAAAAATTWLVPLDQRVPDRFLSAPSAARGLPRLMLADPSAAAAAAALPSPLPASPPPHPRSQLQQLLSSSSSSGASLASAAGVTDWRGRSPLLIGGFVPGGFGGLAPQHRSLPERFLTSGGRPNGAARRQ</sequence>
<reference evidence="2 3" key="1">
    <citation type="submission" date="2017-06" db="EMBL/GenBank/DDBJ databases">
        <title>A platform for efficient transgenesis in Macrostomum lignano, a flatworm model organism for stem cell research.</title>
        <authorList>
            <person name="Berezikov E."/>
        </authorList>
    </citation>
    <scope>NUCLEOTIDE SEQUENCE [LARGE SCALE GENOMIC DNA]</scope>
    <source>
        <strain evidence="2">DV1</strain>
        <tissue evidence="2">Whole organism</tissue>
    </source>
</reference>
<dbReference type="Proteomes" id="UP000215902">
    <property type="component" value="Unassembled WGS sequence"/>
</dbReference>
<evidence type="ECO:0000256" key="1">
    <source>
        <dbReference type="SAM" id="MobiDB-lite"/>
    </source>
</evidence>
<feature type="non-terminal residue" evidence="2">
    <location>
        <position position="1"/>
    </location>
</feature>
<evidence type="ECO:0000313" key="2">
    <source>
        <dbReference type="EMBL" id="PAA57577.1"/>
    </source>
</evidence>
<feature type="compositionally biased region" description="Pro residues" evidence="1">
    <location>
        <begin position="174"/>
        <end position="184"/>
    </location>
</feature>
<proteinExistence type="predicted"/>
<organism evidence="2 3">
    <name type="scientific">Macrostomum lignano</name>
    <dbReference type="NCBI Taxonomy" id="282301"/>
    <lineage>
        <taxon>Eukaryota</taxon>
        <taxon>Metazoa</taxon>
        <taxon>Spiralia</taxon>
        <taxon>Lophotrochozoa</taxon>
        <taxon>Platyhelminthes</taxon>
        <taxon>Rhabditophora</taxon>
        <taxon>Macrostomorpha</taxon>
        <taxon>Macrostomida</taxon>
        <taxon>Macrostomidae</taxon>
        <taxon>Macrostomum</taxon>
    </lineage>
</organism>
<feature type="region of interest" description="Disordered" evidence="1">
    <location>
        <begin position="1"/>
        <end position="97"/>
    </location>
</feature>
<feature type="region of interest" description="Disordered" evidence="1">
    <location>
        <begin position="171"/>
        <end position="194"/>
    </location>
</feature>
<protein>
    <submittedName>
        <fullName evidence="2">Uncharacterized protein</fullName>
    </submittedName>
</protein>
<keyword evidence="3" id="KW-1185">Reference proteome</keyword>
<dbReference type="AlphaFoldDB" id="A0A267E9M1"/>
<feature type="region of interest" description="Disordered" evidence="1">
    <location>
        <begin position="229"/>
        <end position="255"/>
    </location>
</feature>
<dbReference type="EMBL" id="NIVC01002470">
    <property type="protein sequence ID" value="PAA57577.1"/>
    <property type="molecule type" value="Genomic_DNA"/>
</dbReference>
<evidence type="ECO:0000313" key="3">
    <source>
        <dbReference type="Proteomes" id="UP000215902"/>
    </source>
</evidence>
<accession>A0A267E9M1</accession>